<protein>
    <recommendedName>
        <fullName evidence="3">Reverse transcriptase domain-containing protein</fullName>
    </recommendedName>
</protein>
<organism evidence="1 2">
    <name type="scientific">Adineta steineri</name>
    <dbReference type="NCBI Taxonomy" id="433720"/>
    <lineage>
        <taxon>Eukaryota</taxon>
        <taxon>Metazoa</taxon>
        <taxon>Spiralia</taxon>
        <taxon>Gnathifera</taxon>
        <taxon>Rotifera</taxon>
        <taxon>Eurotatoria</taxon>
        <taxon>Bdelloidea</taxon>
        <taxon>Adinetida</taxon>
        <taxon>Adinetidae</taxon>
        <taxon>Adineta</taxon>
    </lineage>
</organism>
<evidence type="ECO:0000313" key="2">
    <source>
        <dbReference type="Proteomes" id="UP000663845"/>
    </source>
</evidence>
<dbReference type="Proteomes" id="UP000663845">
    <property type="component" value="Unassembled WGS sequence"/>
</dbReference>
<comment type="caution">
    <text evidence="1">The sequence shown here is derived from an EMBL/GenBank/DDBJ whole genome shotgun (WGS) entry which is preliminary data.</text>
</comment>
<reference evidence="1" key="1">
    <citation type="submission" date="2021-02" db="EMBL/GenBank/DDBJ databases">
        <authorList>
            <person name="Nowell W R."/>
        </authorList>
    </citation>
    <scope>NUCLEOTIDE SEQUENCE</scope>
</reference>
<proteinExistence type="predicted"/>
<dbReference type="AlphaFoldDB" id="A0A815TNJ2"/>
<gene>
    <name evidence="1" type="ORF">JYZ213_LOCUS43729</name>
</gene>
<dbReference type="EMBL" id="CAJNOG010002445">
    <property type="protein sequence ID" value="CAF1505419.1"/>
    <property type="molecule type" value="Genomic_DNA"/>
</dbReference>
<name>A0A815TNJ2_9BILA</name>
<evidence type="ECO:0000313" key="1">
    <source>
        <dbReference type="EMBL" id="CAF1505419.1"/>
    </source>
</evidence>
<sequence length="490" mass="57100">MFTIAKTSQQQTFYQTNPRPLLNGKSIIVRPIKNTHALYICSEEHWNEKLTNYIQLTNMFINLGPMPSLSSSANKDVQHILNNQTDIIADTLNELHSCQAITSEQYEQMIDFQQLSVLEVNKLDFVLELSYNTEIIIQPTVTCSANEPIKKIVYFINSLLQPLIKHKIHSHSHFATGCEAIQAVENYSQQGYLQSTTCFIKIDISKIFTELPHNVILETLEKFLLRHVLDGHIDGTSITTIIRLTKLILDNQFCVHDNRLYRLNTGGATTSSLIINLFDIFLDTLLIEFSLILKQRKEIIGRSLQQLIFTWNESDEDLIYLIHESIMNNPNHSYSPKTIYVTTGNTIDYFDAQIGHRQGVLYTKVHHHINLEPEALPYVFDVTPTLTSLPRVLLRAAYLRAFLYCSTVIEFEMERMYIDCSFLNNNNSLAFINQTFIDLVAEFDYVIFEDTSIDETTYHVLRERIQQYHQTQRKHIQQQRHRRRRRHQLK</sequence>
<feature type="non-terminal residue" evidence="1">
    <location>
        <position position="490"/>
    </location>
</feature>
<accession>A0A815TNJ2</accession>
<evidence type="ECO:0008006" key="3">
    <source>
        <dbReference type="Google" id="ProtNLM"/>
    </source>
</evidence>